<dbReference type="RefSeq" id="WP_353062586.1">
    <property type="nucleotide sequence ID" value="NZ_CP132942.1"/>
</dbReference>
<dbReference type="SUPFAM" id="SSF49899">
    <property type="entry name" value="Concanavalin A-like lectins/glucanases"/>
    <property type="match status" value="1"/>
</dbReference>
<dbReference type="AlphaFoldDB" id="A0AAU7ZL24"/>
<name>A0AAU7ZL24_9BACT</name>
<dbReference type="EMBL" id="CP132942">
    <property type="protein sequence ID" value="XCB31742.1"/>
    <property type="molecule type" value="Genomic_DNA"/>
</dbReference>
<organism evidence="1">
    <name type="scientific">Tunturiibacter psychrotolerans</name>
    <dbReference type="NCBI Taxonomy" id="3069686"/>
    <lineage>
        <taxon>Bacteria</taxon>
        <taxon>Pseudomonadati</taxon>
        <taxon>Acidobacteriota</taxon>
        <taxon>Terriglobia</taxon>
        <taxon>Terriglobales</taxon>
        <taxon>Acidobacteriaceae</taxon>
        <taxon>Tunturiibacter</taxon>
    </lineage>
</organism>
<dbReference type="PROSITE" id="PS51257">
    <property type="entry name" value="PROKAR_LIPOPROTEIN"/>
    <property type="match status" value="1"/>
</dbReference>
<evidence type="ECO:0000313" key="1">
    <source>
        <dbReference type="EMBL" id="XCB31742.1"/>
    </source>
</evidence>
<sequence length="371" mass="40681">MMSRPHLVAGPATLSVLLLYFVLTGCHSSSKTSPPTVAFSMVPVAYQEDPYKTDIFERDYKTGMAEGRATGTRVGQRIVLYAKTDGRWGVCRQSGQPFTNIETDGRWKASVHLGIEYAALLVDPTYSPPEQIESLPIVGNGVVTLAVVNGEGTAPVLPSPKILNFSGYEWTTSAGPIFHAGARNFFDPSNVWTDERGALHLRISGSPGKWAVAEVKLTRSLGYGTYRFQVRDTSNLEPSAVLTLITWDGAGTESNRRELDVELGHWGRLDNDNVHYVVQPYYVPANIVTFRVPPGVYTHSFRWEPGQVTFSTVAGSGNIGGGRVINQHVFTSGVPSPEGESVRIALYVFRQGQIPLKSENEVIIDSFEYLP</sequence>
<dbReference type="InterPro" id="IPR013320">
    <property type="entry name" value="ConA-like_dom_sf"/>
</dbReference>
<protein>
    <submittedName>
        <fullName evidence="1">Uncharacterized protein</fullName>
    </submittedName>
</protein>
<dbReference type="Gene3D" id="2.60.120.200">
    <property type="match status" value="1"/>
</dbReference>
<accession>A0AAU7ZL24</accession>
<proteinExistence type="predicted"/>
<gene>
    <name evidence="1" type="ORF">RBB77_14955</name>
</gene>
<reference evidence="1" key="2">
    <citation type="journal article" date="2024" name="Environ. Microbiol.">
        <title>Genome analysis and description of Tunturibacter gen. nov. expands the diversity of Terriglobia in tundra soils.</title>
        <authorList>
            <person name="Messyasz A."/>
            <person name="Mannisto M.K."/>
            <person name="Kerkhof L.J."/>
            <person name="Haggblom M.M."/>
        </authorList>
    </citation>
    <scope>NUCLEOTIDE SEQUENCE</scope>
    <source>
        <strain evidence="1">X5P6</strain>
    </source>
</reference>
<dbReference type="KEGG" id="tpsc:RBB77_14955"/>
<reference evidence="1" key="1">
    <citation type="submission" date="2023-08" db="EMBL/GenBank/DDBJ databases">
        <authorList>
            <person name="Messyasz A."/>
            <person name="Mannisto M.K."/>
            <person name="Kerkhof L.J."/>
            <person name="Haggblom M."/>
        </authorList>
    </citation>
    <scope>NUCLEOTIDE SEQUENCE</scope>
    <source>
        <strain evidence="1">X5P6</strain>
    </source>
</reference>